<feature type="non-terminal residue" evidence="2">
    <location>
        <position position="1"/>
    </location>
</feature>
<evidence type="ECO:0000313" key="3">
    <source>
        <dbReference type="Proteomes" id="UP001189429"/>
    </source>
</evidence>
<keyword evidence="3" id="KW-1185">Reference proteome</keyword>
<feature type="compositionally biased region" description="Basic and acidic residues" evidence="1">
    <location>
        <begin position="66"/>
        <end position="98"/>
    </location>
</feature>
<name>A0ABN9YFF3_9DINO</name>
<reference evidence="2" key="1">
    <citation type="submission" date="2023-10" db="EMBL/GenBank/DDBJ databases">
        <authorList>
            <person name="Chen Y."/>
            <person name="Shah S."/>
            <person name="Dougan E. K."/>
            <person name="Thang M."/>
            <person name="Chan C."/>
        </authorList>
    </citation>
    <scope>NUCLEOTIDE SEQUENCE [LARGE SCALE GENOMIC DNA]</scope>
</reference>
<comment type="caution">
    <text evidence="2">The sequence shown here is derived from an EMBL/GenBank/DDBJ whole genome shotgun (WGS) entry which is preliminary data.</text>
</comment>
<evidence type="ECO:0000313" key="2">
    <source>
        <dbReference type="EMBL" id="CAK0910283.1"/>
    </source>
</evidence>
<accession>A0ABN9YFF3</accession>
<feature type="compositionally biased region" description="Basic and acidic residues" evidence="1">
    <location>
        <begin position="42"/>
        <end position="55"/>
    </location>
</feature>
<gene>
    <name evidence="2" type="ORF">PCOR1329_LOCUS84499</name>
</gene>
<dbReference type="Proteomes" id="UP001189429">
    <property type="component" value="Unassembled WGS sequence"/>
</dbReference>
<proteinExistence type="predicted"/>
<feature type="region of interest" description="Disordered" evidence="1">
    <location>
        <begin position="1"/>
        <end position="127"/>
    </location>
</feature>
<feature type="compositionally biased region" description="Polar residues" evidence="1">
    <location>
        <begin position="32"/>
        <end position="41"/>
    </location>
</feature>
<organism evidence="2 3">
    <name type="scientific">Prorocentrum cordatum</name>
    <dbReference type="NCBI Taxonomy" id="2364126"/>
    <lineage>
        <taxon>Eukaryota</taxon>
        <taxon>Sar</taxon>
        <taxon>Alveolata</taxon>
        <taxon>Dinophyceae</taxon>
        <taxon>Prorocentrales</taxon>
        <taxon>Prorocentraceae</taxon>
        <taxon>Prorocentrum</taxon>
    </lineage>
</organism>
<sequence>RLQRQQASLGKRVEELSGRGAKGGAKDERTATPVTMVTDSTDAPREDEQREERTATVRRQGSAVGDDDRAGAERDDRRGKRRDGGDEAVRRDHSDDHRAKRSAPDTGRGARQNRHREGDTKSSDTKG</sequence>
<feature type="compositionally biased region" description="Basic and acidic residues" evidence="1">
    <location>
        <begin position="115"/>
        <end position="127"/>
    </location>
</feature>
<protein>
    <submittedName>
        <fullName evidence="2">Uncharacterized protein</fullName>
    </submittedName>
</protein>
<evidence type="ECO:0000256" key="1">
    <source>
        <dbReference type="SAM" id="MobiDB-lite"/>
    </source>
</evidence>
<dbReference type="EMBL" id="CAUYUJ010022364">
    <property type="protein sequence ID" value="CAK0910283.1"/>
    <property type="molecule type" value="Genomic_DNA"/>
</dbReference>